<accession>A0ABT3H417</accession>
<keyword evidence="2" id="KW-1185">Reference proteome</keyword>
<comment type="caution">
    <text evidence="1">The sequence shown here is derived from an EMBL/GenBank/DDBJ whole genome shotgun (WGS) entry which is preliminary data.</text>
</comment>
<dbReference type="EMBL" id="JAPDFL010000001">
    <property type="protein sequence ID" value="MCW1934538.1"/>
    <property type="molecule type" value="Genomic_DNA"/>
</dbReference>
<sequence>MPAPATSIAAALSHGSTLRVGRGETPSWTSMKGLQNVEWPDRMPADLDVTHQASPGATEENKPGLLPAVDWTQEMLLDAGSDGDTALTELNVRDSTTGEKELHLVEITVGTGVNKKQVTCMGYLKDYKPVGALKGVIMMRATWRLMATVANAA</sequence>
<evidence type="ECO:0000313" key="1">
    <source>
        <dbReference type="EMBL" id="MCW1934538.1"/>
    </source>
</evidence>
<dbReference type="Gene3D" id="4.10.410.40">
    <property type="match status" value="1"/>
</dbReference>
<name>A0ABT3H417_9RHOB</name>
<evidence type="ECO:0000313" key="2">
    <source>
        <dbReference type="Proteomes" id="UP001208938"/>
    </source>
</evidence>
<reference evidence="1 2" key="1">
    <citation type="submission" date="2022-10" db="EMBL/GenBank/DDBJ databases">
        <title>Pararhodobacter sp. nov., isolated from marine algae.</title>
        <authorList>
            <person name="Choi B.J."/>
            <person name="Kim J.M."/>
            <person name="Lee J.K."/>
            <person name="Choi D.G."/>
            <person name="Jeon C.O."/>
        </authorList>
    </citation>
    <scope>NUCLEOTIDE SEQUENCE [LARGE SCALE GENOMIC DNA]</scope>
    <source>
        <strain evidence="1 2">ZQ420</strain>
    </source>
</reference>
<protein>
    <submittedName>
        <fullName evidence="1">Uncharacterized protein</fullName>
    </submittedName>
</protein>
<dbReference type="RefSeq" id="WP_264507323.1">
    <property type="nucleotide sequence ID" value="NZ_JAPDFL010000001.1"/>
</dbReference>
<organism evidence="1 2">
    <name type="scientific">Pararhodobacter zhoushanensis</name>
    <dbReference type="NCBI Taxonomy" id="2479545"/>
    <lineage>
        <taxon>Bacteria</taxon>
        <taxon>Pseudomonadati</taxon>
        <taxon>Pseudomonadota</taxon>
        <taxon>Alphaproteobacteria</taxon>
        <taxon>Rhodobacterales</taxon>
        <taxon>Paracoccaceae</taxon>
        <taxon>Pararhodobacter</taxon>
    </lineage>
</organism>
<proteinExistence type="predicted"/>
<dbReference type="Proteomes" id="UP001208938">
    <property type="component" value="Unassembled WGS sequence"/>
</dbReference>
<gene>
    <name evidence="1" type="ORF">OKW52_20345</name>
</gene>